<feature type="zinc finger region" description="FLZ-type" evidence="4">
    <location>
        <begin position="108"/>
        <end position="152"/>
    </location>
</feature>
<dbReference type="PANTHER" id="PTHR47847:SF2">
    <property type="entry name" value="FCS-LIKE ZINC FINGER 17-RELATED"/>
    <property type="match status" value="1"/>
</dbReference>
<dbReference type="InterPro" id="IPR044181">
    <property type="entry name" value="FLZ17/18"/>
</dbReference>
<name>A0A5B7BDG6_DAVIN</name>
<keyword evidence="3" id="KW-0863">Zinc-finger</keyword>
<evidence type="ECO:0000256" key="2">
    <source>
        <dbReference type="ARBA" id="ARBA00022723"/>
    </source>
</evidence>
<protein>
    <recommendedName>
        <fullName evidence="5">FLZ-type domain-containing protein</fullName>
    </recommendedName>
</protein>
<evidence type="ECO:0000313" key="6">
    <source>
        <dbReference type="EMBL" id="MPA66970.1"/>
    </source>
</evidence>
<organism evidence="6">
    <name type="scientific">Davidia involucrata</name>
    <name type="common">Dove tree</name>
    <dbReference type="NCBI Taxonomy" id="16924"/>
    <lineage>
        <taxon>Eukaryota</taxon>
        <taxon>Viridiplantae</taxon>
        <taxon>Streptophyta</taxon>
        <taxon>Embryophyta</taxon>
        <taxon>Tracheophyta</taxon>
        <taxon>Spermatophyta</taxon>
        <taxon>Magnoliopsida</taxon>
        <taxon>eudicotyledons</taxon>
        <taxon>Gunneridae</taxon>
        <taxon>Pentapetalae</taxon>
        <taxon>asterids</taxon>
        <taxon>Cornales</taxon>
        <taxon>Nyssaceae</taxon>
        <taxon>Davidia</taxon>
    </lineage>
</organism>
<dbReference type="InterPro" id="IPR007650">
    <property type="entry name" value="Zf-FLZ_dom"/>
</dbReference>
<evidence type="ECO:0000256" key="4">
    <source>
        <dbReference type="PROSITE-ProRule" id="PRU01131"/>
    </source>
</evidence>
<accession>A0A5B7BDG6</accession>
<reference evidence="6" key="1">
    <citation type="submission" date="2019-08" db="EMBL/GenBank/DDBJ databases">
        <title>Reference gene set and small RNA set construction with multiple tissues from Davidia involucrata Baill.</title>
        <authorList>
            <person name="Yang H."/>
            <person name="Zhou C."/>
            <person name="Li G."/>
            <person name="Wang J."/>
            <person name="Gao P."/>
            <person name="Wang M."/>
            <person name="Wang R."/>
            <person name="Zhao Y."/>
        </authorList>
    </citation>
    <scope>NUCLEOTIDE SEQUENCE</scope>
    <source>
        <tissue evidence="6">Mixed with DoveR01_LX</tissue>
    </source>
</reference>
<dbReference type="AlphaFoldDB" id="A0A5B7BDG6"/>
<dbReference type="EMBL" id="GHES01036411">
    <property type="protein sequence ID" value="MPA66970.1"/>
    <property type="molecule type" value="Transcribed_RNA"/>
</dbReference>
<evidence type="ECO:0000256" key="3">
    <source>
        <dbReference type="ARBA" id="ARBA00022771"/>
    </source>
</evidence>
<dbReference type="Pfam" id="PF04570">
    <property type="entry name" value="zf-FLZ"/>
    <property type="match status" value="1"/>
</dbReference>
<sequence>MEKRTAITQKTPISLSLSLSSTMHLPMSRSPINLEEEKGEESKKKSAFVGHAIASSSYNKSSASVAVGLRILIQLSKGESNSVVKPALKLSKPTFRRNQIPASSHEYCFLKSCHLCSKNLSPDKDVYMYRGDQGFCSIECRSRQIYIDEMREIETSTKKMVASFRHCHPNGRRETHALLEEFQHRHKPLS</sequence>
<keyword evidence="2" id="KW-0479">Metal-binding</keyword>
<gene>
    <name evidence="6" type="ORF">Din_036411</name>
</gene>
<evidence type="ECO:0000256" key="1">
    <source>
        <dbReference type="ARBA" id="ARBA00009374"/>
    </source>
</evidence>
<dbReference type="GO" id="GO:0008270">
    <property type="term" value="F:zinc ion binding"/>
    <property type="evidence" value="ECO:0007669"/>
    <property type="project" value="UniProtKB-KW"/>
</dbReference>
<proteinExistence type="inferred from homology"/>
<dbReference type="PROSITE" id="PS51795">
    <property type="entry name" value="ZF_FLZ"/>
    <property type="match status" value="1"/>
</dbReference>
<comment type="similarity">
    <text evidence="1">Belongs to the FLZ family.</text>
</comment>
<dbReference type="PANTHER" id="PTHR47847">
    <property type="entry name" value="FCS-LIKE ZINC FINGER 17"/>
    <property type="match status" value="1"/>
</dbReference>
<evidence type="ECO:0000259" key="5">
    <source>
        <dbReference type="PROSITE" id="PS51795"/>
    </source>
</evidence>
<keyword evidence="3" id="KW-0862">Zinc</keyword>
<feature type="domain" description="FLZ-type" evidence="5">
    <location>
        <begin position="108"/>
        <end position="152"/>
    </location>
</feature>